<dbReference type="GO" id="GO:0004674">
    <property type="term" value="F:protein serine/threonine kinase activity"/>
    <property type="evidence" value="ECO:0007669"/>
    <property type="project" value="UniProtKB-KW"/>
</dbReference>
<dbReference type="OrthoDB" id="63267at2759"/>
<dbReference type="InterPro" id="IPR011009">
    <property type="entry name" value="Kinase-like_dom_sf"/>
</dbReference>
<evidence type="ECO:0000256" key="5">
    <source>
        <dbReference type="ARBA" id="ARBA00022777"/>
    </source>
</evidence>
<accession>A0A132ALH3</accession>
<dbReference type="VEuPathDB" id="VectorBase:SSCA005530"/>
<dbReference type="SUPFAM" id="SSF56112">
    <property type="entry name" value="Protein kinase-like (PK-like)"/>
    <property type="match status" value="1"/>
</dbReference>
<proteinExistence type="inferred from homology"/>
<name>A0A132ALH3_SARSC</name>
<dbReference type="Gene3D" id="1.10.510.10">
    <property type="entry name" value="Transferase(Phosphotransferase) domain 1"/>
    <property type="match status" value="1"/>
</dbReference>
<dbReference type="OMA" id="HKWITEK"/>
<gene>
    <name evidence="8" type="ORF">QR98_0104280</name>
</gene>
<keyword evidence="5 8" id="KW-0418">Kinase</keyword>
<dbReference type="InterPro" id="IPR050205">
    <property type="entry name" value="CDPK_Ser/Thr_kinases"/>
</dbReference>
<dbReference type="PANTHER" id="PTHR24349">
    <property type="entry name" value="SERINE/THREONINE-PROTEIN KINASE"/>
    <property type="match status" value="1"/>
</dbReference>
<evidence type="ECO:0000313" key="9">
    <source>
        <dbReference type="Proteomes" id="UP000616769"/>
    </source>
</evidence>
<keyword evidence="4" id="KW-0547">Nucleotide-binding</keyword>
<evidence type="ECO:0000256" key="2">
    <source>
        <dbReference type="ARBA" id="ARBA00022527"/>
    </source>
</evidence>
<keyword evidence="3" id="KW-0808">Transferase</keyword>
<reference evidence="8 9" key="1">
    <citation type="journal article" date="2015" name="Parasit. Vectors">
        <title>Draft genome of the scabies mite.</title>
        <authorList>
            <person name="Rider S.D.Jr."/>
            <person name="Morgan M.S."/>
            <person name="Arlian L.G."/>
        </authorList>
    </citation>
    <scope>NUCLEOTIDE SEQUENCE [LARGE SCALE GENOMIC DNA]</scope>
    <source>
        <strain evidence="8">Arlian Lab</strain>
    </source>
</reference>
<evidence type="ECO:0000256" key="3">
    <source>
        <dbReference type="ARBA" id="ARBA00022679"/>
    </source>
</evidence>
<dbReference type="Pfam" id="PF00069">
    <property type="entry name" value="Pkinase"/>
    <property type="match status" value="1"/>
</dbReference>
<organism evidence="8 9">
    <name type="scientific">Sarcoptes scabiei</name>
    <name type="common">Itch mite</name>
    <name type="synonym">Acarus scabiei</name>
    <dbReference type="NCBI Taxonomy" id="52283"/>
    <lineage>
        <taxon>Eukaryota</taxon>
        <taxon>Metazoa</taxon>
        <taxon>Ecdysozoa</taxon>
        <taxon>Arthropoda</taxon>
        <taxon>Chelicerata</taxon>
        <taxon>Arachnida</taxon>
        <taxon>Acari</taxon>
        <taxon>Acariformes</taxon>
        <taxon>Sarcoptiformes</taxon>
        <taxon>Astigmata</taxon>
        <taxon>Psoroptidia</taxon>
        <taxon>Sarcoptoidea</taxon>
        <taxon>Sarcoptidae</taxon>
        <taxon>Sarcoptinae</taxon>
        <taxon>Sarcoptes</taxon>
    </lineage>
</organism>
<dbReference type="EMBL" id="JXLN01018112">
    <property type="protein sequence ID" value="KPM11852.1"/>
    <property type="molecule type" value="Genomic_DNA"/>
</dbReference>
<dbReference type="Proteomes" id="UP000616769">
    <property type="component" value="Unassembled WGS sequence"/>
</dbReference>
<keyword evidence="6" id="KW-0067">ATP-binding</keyword>
<protein>
    <submittedName>
        <fullName evidence="8">Ribosomal protein S6 kinase-like protein</fullName>
    </submittedName>
</protein>
<dbReference type="PROSITE" id="PS50011">
    <property type="entry name" value="PROTEIN_KINASE_DOM"/>
    <property type="match status" value="1"/>
</dbReference>
<evidence type="ECO:0000259" key="7">
    <source>
        <dbReference type="PROSITE" id="PS50011"/>
    </source>
</evidence>
<comment type="similarity">
    <text evidence="1">Belongs to the protein kinase superfamily. CAMK Ser/Thr protein kinase family.</text>
</comment>
<comment type="caution">
    <text evidence="8">The sequence shown here is derived from an EMBL/GenBank/DDBJ whole genome shotgun (WGS) entry which is preliminary data.</text>
</comment>
<evidence type="ECO:0000256" key="4">
    <source>
        <dbReference type="ARBA" id="ARBA00022741"/>
    </source>
</evidence>
<dbReference type="InterPro" id="IPR000719">
    <property type="entry name" value="Prot_kinase_dom"/>
</dbReference>
<sequence length="122" mass="13775">MPPFANNLDDTPESVLNRISSNKIDITSGHWQKISNPAKDLVTRMLELDPIKRITAAGILNHKWITEKEQLPTHQLIFSDSDLVKANMSLVFDAIKKPVPLILKPIETSCLAKRRAKCKTFN</sequence>
<evidence type="ECO:0000256" key="1">
    <source>
        <dbReference type="ARBA" id="ARBA00006692"/>
    </source>
</evidence>
<feature type="domain" description="Protein kinase" evidence="7">
    <location>
        <begin position="1"/>
        <end position="65"/>
    </location>
</feature>
<dbReference type="GO" id="GO:0005524">
    <property type="term" value="F:ATP binding"/>
    <property type="evidence" value="ECO:0007669"/>
    <property type="project" value="UniProtKB-KW"/>
</dbReference>
<keyword evidence="2" id="KW-0723">Serine/threonine-protein kinase</keyword>
<evidence type="ECO:0000313" key="8">
    <source>
        <dbReference type="EMBL" id="KPM11852.1"/>
    </source>
</evidence>
<evidence type="ECO:0000256" key="6">
    <source>
        <dbReference type="ARBA" id="ARBA00022840"/>
    </source>
</evidence>
<dbReference type="AlphaFoldDB" id="A0A132ALH3"/>